<evidence type="ECO:0000256" key="1">
    <source>
        <dbReference type="PROSITE-ProRule" id="PRU00464"/>
    </source>
</evidence>
<accession>A0A6G8Q7D7</accession>
<proteinExistence type="predicted"/>
<dbReference type="RefSeq" id="WP_166174673.1">
    <property type="nucleotide sequence ID" value="NZ_CP045119.1"/>
</dbReference>
<reference evidence="3 4" key="1">
    <citation type="submission" date="2019-10" db="EMBL/GenBank/DDBJ databases">
        <title>Rubrobacter sp nov SCSIO 52090 isolated from a deep-sea sediment in the South China Sea.</title>
        <authorList>
            <person name="Chen R.W."/>
        </authorList>
    </citation>
    <scope>NUCLEOTIDE SEQUENCE [LARGE SCALE GENOMIC DNA]</scope>
    <source>
        <strain evidence="3 4">SCSIO 52909</strain>
    </source>
</reference>
<evidence type="ECO:0000259" key="2">
    <source>
        <dbReference type="PROSITE" id="PS51084"/>
    </source>
</evidence>
<protein>
    <submittedName>
        <fullName evidence="3">HIT domain-containing protein</fullName>
    </submittedName>
</protein>
<gene>
    <name evidence="3" type="ORF">GBA63_06755</name>
</gene>
<dbReference type="Gene3D" id="3.30.428.10">
    <property type="entry name" value="HIT-like"/>
    <property type="match status" value="1"/>
</dbReference>
<feature type="short sequence motif" description="Histidine triad motif" evidence="1">
    <location>
        <begin position="104"/>
        <end position="108"/>
    </location>
</feature>
<dbReference type="InterPro" id="IPR011146">
    <property type="entry name" value="HIT-like"/>
</dbReference>
<dbReference type="Proteomes" id="UP000501452">
    <property type="component" value="Chromosome"/>
</dbReference>
<evidence type="ECO:0000313" key="4">
    <source>
        <dbReference type="Proteomes" id="UP000501452"/>
    </source>
</evidence>
<dbReference type="EMBL" id="CP045119">
    <property type="protein sequence ID" value="QIN82386.1"/>
    <property type="molecule type" value="Genomic_DNA"/>
</dbReference>
<dbReference type="AlphaFoldDB" id="A0A6G8Q7D7"/>
<dbReference type="KEGG" id="rub:GBA63_06755"/>
<dbReference type="InterPro" id="IPR036265">
    <property type="entry name" value="HIT-like_sf"/>
</dbReference>
<organism evidence="3 4">
    <name type="scientific">Rubrobacter tropicus</name>
    <dbReference type="NCBI Taxonomy" id="2653851"/>
    <lineage>
        <taxon>Bacteria</taxon>
        <taxon>Bacillati</taxon>
        <taxon>Actinomycetota</taxon>
        <taxon>Rubrobacteria</taxon>
        <taxon>Rubrobacterales</taxon>
        <taxon>Rubrobacteraceae</taxon>
        <taxon>Rubrobacter</taxon>
    </lineage>
</organism>
<name>A0A6G8Q7D7_9ACTN</name>
<keyword evidence="4" id="KW-1185">Reference proteome</keyword>
<evidence type="ECO:0000313" key="3">
    <source>
        <dbReference type="EMBL" id="QIN82386.1"/>
    </source>
</evidence>
<dbReference type="Pfam" id="PF01230">
    <property type="entry name" value="HIT"/>
    <property type="match status" value="1"/>
</dbReference>
<dbReference type="PROSITE" id="PS51084">
    <property type="entry name" value="HIT_2"/>
    <property type="match status" value="1"/>
</dbReference>
<sequence length="152" mass="16681">MGKWTDSEEWGKLLSGDGCPICLEGKPPGAIAELETGYLTTQPEQPLHGYCCLVLRRHAVELQDLEIAEAEGFMRDMRAVSGALQGVTGAVKMNVEIHGNTIPHLHAHFFPRYAGDRFEGGPIDPQGTEPIRLRPDEFEVFVAGLRAALEEV</sequence>
<dbReference type="SUPFAM" id="SSF54197">
    <property type="entry name" value="HIT-like"/>
    <property type="match status" value="1"/>
</dbReference>
<dbReference type="GO" id="GO:0003824">
    <property type="term" value="F:catalytic activity"/>
    <property type="evidence" value="ECO:0007669"/>
    <property type="project" value="InterPro"/>
</dbReference>
<feature type="domain" description="HIT" evidence="2">
    <location>
        <begin position="17"/>
        <end position="119"/>
    </location>
</feature>